<protein>
    <submittedName>
        <fullName evidence="2">Ferritin-like domain-containing protein</fullName>
    </submittedName>
</protein>
<dbReference type="CDD" id="cd00657">
    <property type="entry name" value="Ferritin_like"/>
    <property type="match status" value="1"/>
</dbReference>
<feature type="domain" description="Rubrerythrin diiron-binding" evidence="1">
    <location>
        <begin position="19"/>
        <end position="137"/>
    </location>
</feature>
<name>A0A8J8SJR4_9FIRM</name>
<evidence type="ECO:0000259" key="1">
    <source>
        <dbReference type="Pfam" id="PF02915"/>
    </source>
</evidence>
<dbReference type="EMBL" id="CP058649">
    <property type="protein sequence ID" value="QUI25799.1"/>
    <property type="molecule type" value="Genomic_DNA"/>
</dbReference>
<keyword evidence="3" id="KW-1185">Reference proteome</keyword>
<dbReference type="Pfam" id="PF02915">
    <property type="entry name" value="Rubrerythrin"/>
    <property type="match status" value="1"/>
</dbReference>
<dbReference type="GO" id="GO:0016491">
    <property type="term" value="F:oxidoreductase activity"/>
    <property type="evidence" value="ECO:0007669"/>
    <property type="project" value="InterPro"/>
</dbReference>
<organism evidence="2 3">
    <name type="scientific">Vallitalea pronyensis</name>
    <dbReference type="NCBI Taxonomy" id="1348613"/>
    <lineage>
        <taxon>Bacteria</taxon>
        <taxon>Bacillati</taxon>
        <taxon>Bacillota</taxon>
        <taxon>Clostridia</taxon>
        <taxon>Lachnospirales</taxon>
        <taxon>Vallitaleaceae</taxon>
        <taxon>Vallitalea</taxon>
    </lineage>
</organism>
<dbReference type="Proteomes" id="UP000683246">
    <property type="component" value="Chromosome"/>
</dbReference>
<dbReference type="SUPFAM" id="SSF47240">
    <property type="entry name" value="Ferritin-like"/>
    <property type="match status" value="1"/>
</dbReference>
<dbReference type="Gene3D" id="1.20.1260.10">
    <property type="match status" value="1"/>
</dbReference>
<dbReference type="InterPro" id="IPR009078">
    <property type="entry name" value="Ferritin-like_SF"/>
</dbReference>
<accession>A0A8J8SJR4</accession>
<reference evidence="2" key="1">
    <citation type="submission" date="2020-07" db="EMBL/GenBank/DDBJ databases">
        <title>Vallitalea pronyensis genome.</title>
        <authorList>
            <person name="Postec A."/>
        </authorList>
    </citation>
    <scope>NUCLEOTIDE SEQUENCE</scope>
    <source>
        <strain evidence="2">FatNI3</strain>
    </source>
</reference>
<gene>
    <name evidence="2" type="ORF">HZI73_18900</name>
</gene>
<dbReference type="InterPro" id="IPR003251">
    <property type="entry name" value="Rr_diiron-bd_dom"/>
</dbReference>
<sequence length="144" mass="17304">MPMRDDYMEEFNEVLGMIRDSIESEKEDEMFYDYLISIAPTEDEKQIIGSIRNDEKKHNMYFRQIYEDLTGETIEPIDNITFEEPASYVDGIKTALFDELRAVEKYRPIRELMPNRYYRDVLFEIITDELKHAAKYNYLFALNQ</sequence>
<evidence type="ECO:0000313" key="3">
    <source>
        <dbReference type="Proteomes" id="UP000683246"/>
    </source>
</evidence>
<proteinExistence type="predicted"/>
<dbReference type="GO" id="GO:0046872">
    <property type="term" value="F:metal ion binding"/>
    <property type="evidence" value="ECO:0007669"/>
    <property type="project" value="InterPro"/>
</dbReference>
<evidence type="ECO:0000313" key="2">
    <source>
        <dbReference type="EMBL" id="QUI25799.1"/>
    </source>
</evidence>
<dbReference type="AlphaFoldDB" id="A0A8J8SJR4"/>
<dbReference type="InterPro" id="IPR012347">
    <property type="entry name" value="Ferritin-like"/>
</dbReference>
<dbReference type="KEGG" id="vpy:HZI73_18900"/>